<dbReference type="CDD" id="cd07251">
    <property type="entry name" value="VOC_like"/>
    <property type="match status" value="1"/>
</dbReference>
<dbReference type="InterPro" id="IPR029068">
    <property type="entry name" value="Glyas_Bleomycin-R_OHBP_Dase"/>
</dbReference>
<dbReference type="Proteomes" id="UP000237819">
    <property type="component" value="Unassembled WGS sequence"/>
</dbReference>
<dbReference type="SUPFAM" id="SSF54593">
    <property type="entry name" value="Glyoxalase/Bleomycin resistance protein/Dihydroxybiphenyl dioxygenase"/>
    <property type="match status" value="1"/>
</dbReference>
<dbReference type="PANTHER" id="PTHR36503">
    <property type="entry name" value="BLR2520 PROTEIN"/>
    <property type="match status" value="1"/>
</dbReference>
<evidence type="ECO:0000313" key="2">
    <source>
        <dbReference type="EMBL" id="PQO43516.1"/>
    </source>
</evidence>
<proteinExistence type="predicted"/>
<evidence type="ECO:0000313" key="3">
    <source>
        <dbReference type="Proteomes" id="UP000237819"/>
    </source>
</evidence>
<accession>A0A2S8GGC3</accession>
<organism evidence="2 3">
    <name type="scientific">Blastopirellula marina</name>
    <dbReference type="NCBI Taxonomy" id="124"/>
    <lineage>
        <taxon>Bacteria</taxon>
        <taxon>Pseudomonadati</taxon>
        <taxon>Planctomycetota</taxon>
        <taxon>Planctomycetia</taxon>
        <taxon>Pirellulales</taxon>
        <taxon>Pirellulaceae</taxon>
        <taxon>Blastopirellula</taxon>
    </lineage>
</organism>
<comment type="caution">
    <text evidence="2">The sequence shown here is derived from an EMBL/GenBank/DDBJ whole genome shotgun (WGS) entry which is preliminary data.</text>
</comment>
<sequence>MEARMSIVCLGVRDFGRSYQFYSDLGFKTTAQPTDPIAFFSAGGVVLSIFPLDQLAADIGPQVSVPQPGFGGITLAHNTREKGEVDQVMALAEQCGATIVKPPHETDWGGYSGYFTDPDGYHWEVAHGAMWKFDDRGGLILE</sequence>
<dbReference type="PANTHER" id="PTHR36503:SF1">
    <property type="entry name" value="BLR2520 PROTEIN"/>
    <property type="match status" value="1"/>
</dbReference>
<feature type="domain" description="VOC" evidence="1">
    <location>
        <begin position="4"/>
        <end position="128"/>
    </location>
</feature>
<dbReference type="AlphaFoldDB" id="A0A2S8GGC3"/>
<dbReference type="Gene3D" id="3.10.180.10">
    <property type="entry name" value="2,3-Dihydroxybiphenyl 1,2-Dioxygenase, domain 1"/>
    <property type="match status" value="1"/>
</dbReference>
<dbReference type="InterPro" id="IPR004360">
    <property type="entry name" value="Glyas_Fos-R_dOase_dom"/>
</dbReference>
<dbReference type="EMBL" id="PUHZ01000023">
    <property type="protein sequence ID" value="PQO43516.1"/>
    <property type="molecule type" value="Genomic_DNA"/>
</dbReference>
<dbReference type="OrthoDB" id="9796521at2"/>
<dbReference type="Pfam" id="PF00903">
    <property type="entry name" value="Glyoxalase"/>
    <property type="match status" value="1"/>
</dbReference>
<gene>
    <name evidence="2" type="ORF">C5Y93_22965</name>
</gene>
<protein>
    <submittedName>
        <fullName evidence="2">Glyoxalase</fullName>
    </submittedName>
</protein>
<reference evidence="2 3" key="1">
    <citation type="submission" date="2018-02" db="EMBL/GenBank/DDBJ databases">
        <title>Comparative genomes isolates from brazilian mangrove.</title>
        <authorList>
            <person name="Araujo J.E."/>
            <person name="Taketani R.G."/>
            <person name="Silva M.C.P."/>
            <person name="Loureco M.V."/>
            <person name="Andreote F.D."/>
        </authorList>
    </citation>
    <scope>NUCLEOTIDE SEQUENCE [LARGE SCALE GENOMIC DNA]</scope>
    <source>
        <strain evidence="2 3">Nap-Phe MGV</strain>
    </source>
</reference>
<name>A0A2S8GGC3_9BACT</name>
<dbReference type="PROSITE" id="PS51819">
    <property type="entry name" value="VOC"/>
    <property type="match status" value="1"/>
</dbReference>
<dbReference type="InterPro" id="IPR037523">
    <property type="entry name" value="VOC_core"/>
</dbReference>
<evidence type="ECO:0000259" key="1">
    <source>
        <dbReference type="PROSITE" id="PS51819"/>
    </source>
</evidence>